<dbReference type="PANTHER" id="PTHR43736">
    <property type="entry name" value="ADP-RIBOSE PYROPHOSPHATASE"/>
    <property type="match status" value="1"/>
</dbReference>
<dbReference type="EMBL" id="HBEC01020978">
    <property type="protein sequence ID" value="CAD8289690.1"/>
    <property type="molecule type" value="Transcribed_RNA"/>
</dbReference>
<evidence type="ECO:0008006" key="3">
    <source>
        <dbReference type="Google" id="ProtNLM"/>
    </source>
</evidence>
<name>A0A7R9YVJ3_9CHLO</name>
<feature type="region of interest" description="Disordered" evidence="1">
    <location>
        <begin position="74"/>
        <end position="99"/>
    </location>
</feature>
<dbReference type="CDD" id="cd18873">
    <property type="entry name" value="NUDIX_NadM_like"/>
    <property type="match status" value="1"/>
</dbReference>
<reference evidence="2" key="1">
    <citation type="submission" date="2021-01" db="EMBL/GenBank/DDBJ databases">
        <authorList>
            <person name="Corre E."/>
            <person name="Pelletier E."/>
            <person name="Niang G."/>
            <person name="Scheremetjew M."/>
            <person name="Finn R."/>
            <person name="Kale V."/>
            <person name="Holt S."/>
            <person name="Cochrane G."/>
            <person name="Meng A."/>
            <person name="Brown T."/>
            <person name="Cohen L."/>
        </authorList>
    </citation>
    <scope>NUCLEOTIDE SEQUENCE</scope>
    <source>
        <strain evidence="2">CCMP219</strain>
    </source>
</reference>
<organism evidence="2">
    <name type="scientific">Chlamydomonas euryale</name>
    <dbReference type="NCBI Taxonomy" id="1486919"/>
    <lineage>
        <taxon>Eukaryota</taxon>
        <taxon>Viridiplantae</taxon>
        <taxon>Chlorophyta</taxon>
        <taxon>core chlorophytes</taxon>
        <taxon>Chlorophyceae</taxon>
        <taxon>CS clade</taxon>
        <taxon>Chlamydomonadales</taxon>
        <taxon>Chlamydomonadaceae</taxon>
        <taxon>Chlamydomonas</taxon>
    </lineage>
</organism>
<accession>A0A7R9YVJ3</accession>
<proteinExistence type="predicted"/>
<gene>
    <name evidence="2" type="ORF">CEUR00632_LOCUS9729</name>
</gene>
<evidence type="ECO:0000256" key="1">
    <source>
        <dbReference type="SAM" id="MobiDB-lite"/>
    </source>
</evidence>
<dbReference type="PANTHER" id="PTHR43736:SF5">
    <property type="entry name" value="NUDIX HYDROLASE DOMAIN-CONTAINING PROTEIN"/>
    <property type="match status" value="1"/>
</dbReference>
<dbReference type="AlphaFoldDB" id="A0A7R9YVJ3"/>
<sequence length="99" mass="10549">MYTQVGAFGDPGRDPRGWTVTVAYGAIVPTTDLGVKAADDARDARWFDVAALPTLAFDHKLVVKEALRTLAAKPESHGDLQQSLSAAADKLEGPWQQGA</sequence>
<protein>
    <recommendedName>
        <fullName evidence="3">Nudix hydrolase domain-containing protein</fullName>
    </recommendedName>
</protein>
<dbReference type="Gene3D" id="3.90.79.10">
    <property type="entry name" value="Nucleoside Triphosphate Pyrophosphohydrolase"/>
    <property type="match status" value="1"/>
</dbReference>
<dbReference type="SUPFAM" id="SSF55811">
    <property type="entry name" value="Nudix"/>
    <property type="match status" value="1"/>
</dbReference>
<dbReference type="InterPro" id="IPR015797">
    <property type="entry name" value="NUDIX_hydrolase-like_dom_sf"/>
</dbReference>
<evidence type="ECO:0000313" key="2">
    <source>
        <dbReference type="EMBL" id="CAD8289690.1"/>
    </source>
</evidence>